<dbReference type="Proteomes" id="UP000694892">
    <property type="component" value="Chromosome 4S"/>
</dbReference>
<evidence type="ECO:0000313" key="1">
    <source>
        <dbReference type="EMBL" id="OCT81892.1"/>
    </source>
</evidence>
<proteinExistence type="predicted"/>
<name>A0A974CYV0_XENLA</name>
<sequence length="89" mass="9940">MSSRIQTSAEEIENELLFIGEEKSLARCCALGEKYLAPLASLATLKVTGVKQLIPSRDFQPANDKVLSTEGKSQSDSNRWVWQLWDLAK</sequence>
<reference evidence="2" key="1">
    <citation type="journal article" date="2016" name="Nature">
        <title>Genome evolution in the allotetraploid frog Xenopus laevis.</title>
        <authorList>
            <person name="Session A.M."/>
            <person name="Uno Y."/>
            <person name="Kwon T."/>
            <person name="Chapman J.A."/>
            <person name="Toyoda A."/>
            <person name="Takahashi S."/>
            <person name="Fukui A."/>
            <person name="Hikosaka A."/>
            <person name="Suzuki A."/>
            <person name="Kondo M."/>
            <person name="van Heeringen S.J."/>
            <person name="Quigley I."/>
            <person name="Heinz S."/>
            <person name="Ogino H."/>
            <person name="Ochi H."/>
            <person name="Hellsten U."/>
            <person name="Lyons J.B."/>
            <person name="Simakov O."/>
            <person name="Putnam N."/>
            <person name="Stites J."/>
            <person name="Kuroki Y."/>
            <person name="Tanaka T."/>
            <person name="Michiue T."/>
            <person name="Watanabe M."/>
            <person name="Bogdanovic O."/>
            <person name="Lister R."/>
            <person name="Georgiou G."/>
            <person name="Paranjpe S.S."/>
            <person name="van Kruijsbergen I."/>
            <person name="Shu S."/>
            <person name="Carlson J."/>
            <person name="Kinoshita T."/>
            <person name="Ohta Y."/>
            <person name="Mawaribuchi S."/>
            <person name="Jenkins J."/>
            <person name="Grimwood J."/>
            <person name="Schmutz J."/>
            <person name="Mitros T."/>
            <person name="Mozaffari S.V."/>
            <person name="Suzuki Y."/>
            <person name="Haramoto Y."/>
            <person name="Yamamoto T.S."/>
            <person name="Takagi C."/>
            <person name="Heald R."/>
            <person name="Miller K."/>
            <person name="Haudenschild C."/>
            <person name="Kitzman J."/>
            <person name="Nakayama T."/>
            <person name="Izutsu Y."/>
            <person name="Robert J."/>
            <person name="Fortriede J."/>
            <person name="Burns K."/>
            <person name="Lotay V."/>
            <person name="Karimi K."/>
            <person name="Yasuoka Y."/>
            <person name="Dichmann D.S."/>
            <person name="Flajnik M.F."/>
            <person name="Houston D.W."/>
            <person name="Shendure J."/>
            <person name="DuPasquier L."/>
            <person name="Vize P.D."/>
            <person name="Zorn A.M."/>
            <person name="Ito M."/>
            <person name="Marcotte E.M."/>
            <person name="Wallingford J.B."/>
            <person name="Ito Y."/>
            <person name="Asashima M."/>
            <person name="Ueno N."/>
            <person name="Matsuda Y."/>
            <person name="Veenstra G.J."/>
            <person name="Fujiyama A."/>
            <person name="Harland R.M."/>
            <person name="Taira M."/>
            <person name="Rokhsar D.S."/>
        </authorList>
    </citation>
    <scope>NUCLEOTIDE SEQUENCE [LARGE SCALE GENOMIC DNA]</scope>
    <source>
        <strain evidence="2">J</strain>
    </source>
</reference>
<organism evidence="1 2">
    <name type="scientific">Xenopus laevis</name>
    <name type="common">African clawed frog</name>
    <dbReference type="NCBI Taxonomy" id="8355"/>
    <lineage>
        <taxon>Eukaryota</taxon>
        <taxon>Metazoa</taxon>
        <taxon>Chordata</taxon>
        <taxon>Craniata</taxon>
        <taxon>Vertebrata</taxon>
        <taxon>Euteleostomi</taxon>
        <taxon>Amphibia</taxon>
        <taxon>Batrachia</taxon>
        <taxon>Anura</taxon>
        <taxon>Pipoidea</taxon>
        <taxon>Pipidae</taxon>
        <taxon>Xenopodinae</taxon>
        <taxon>Xenopus</taxon>
        <taxon>Xenopus</taxon>
    </lineage>
</organism>
<dbReference type="AlphaFoldDB" id="A0A974CYV0"/>
<accession>A0A974CYV0</accession>
<gene>
    <name evidence="1" type="ORF">XELAEV_18024399mg</name>
</gene>
<dbReference type="EMBL" id="CM004473">
    <property type="protein sequence ID" value="OCT81892.1"/>
    <property type="molecule type" value="Genomic_DNA"/>
</dbReference>
<evidence type="ECO:0000313" key="2">
    <source>
        <dbReference type="Proteomes" id="UP000694892"/>
    </source>
</evidence>
<protein>
    <submittedName>
        <fullName evidence="1">Uncharacterized protein</fullName>
    </submittedName>
</protein>